<evidence type="ECO:0000256" key="3">
    <source>
        <dbReference type="ARBA" id="ARBA00022676"/>
    </source>
</evidence>
<dbReference type="Pfam" id="PF00535">
    <property type="entry name" value="Glycos_transf_2"/>
    <property type="match status" value="1"/>
</dbReference>
<dbReference type="InterPro" id="IPR029044">
    <property type="entry name" value="Nucleotide-diphossugar_trans"/>
</dbReference>
<evidence type="ECO:0000256" key="1">
    <source>
        <dbReference type="ARBA" id="ARBA00004776"/>
    </source>
</evidence>
<dbReference type="OrthoDB" id="3180470at2"/>
<evidence type="ECO:0000256" key="2">
    <source>
        <dbReference type="ARBA" id="ARBA00006739"/>
    </source>
</evidence>
<dbReference type="Gene3D" id="3.90.550.10">
    <property type="entry name" value="Spore Coat Polysaccharide Biosynthesis Protein SpsA, Chain A"/>
    <property type="match status" value="1"/>
</dbReference>
<keyword evidence="4 6" id="KW-0808">Transferase</keyword>
<accession>A0A6N7EGW7</accession>
<gene>
    <name evidence="6" type="ORF">GB881_11280</name>
</gene>
<evidence type="ECO:0000313" key="7">
    <source>
        <dbReference type="Proteomes" id="UP000437709"/>
    </source>
</evidence>
<dbReference type="AlphaFoldDB" id="A0A6N7EGW7"/>
<dbReference type="InterPro" id="IPR001173">
    <property type="entry name" value="Glyco_trans_2-like"/>
</dbReference>
<dbReference type="GO" id="GO:0016757">
    <property type="term" value="F:glycosyltransferase activity"/>
    <property type="evidence" value="ECO:0007669"/>
    <property type="project" value="UniProtKB-KW"/>
</dbReference>
<dbReference type="PANTHER" id="PTHR43179">
    <property type="entry name" value="RHAMNOSYLTRANSFERASE WBBL"/>
    <property type="match status" value="1"/>
</dbReference>
<comment type="caution">
    <text evidence="6">The sequence shown here is derived from an EMBL/GenBank/DDBJ whole genome shotgun (WGS) entry which is preliminary data.</text>
</comment>
<organism evidence="6 7">
    <name type="scientific">Georgenia subflava</name>
    <dbReference type="NCBI Taxonomy" id="1622177"/>
    <lineage>
        <taxon>Bacteria</taxon>
        <taxon>Bacillati</taxon>
        <taxon>Actinomycetota</taxon>
        <taxon>Actinomycetes</taxon>
        <taxon>Micrococcales</taxon>
        <taxon>Bogoriellaceae</taxon>
        <taxon>Georgenia</taxon>
    </lineage>
</organism>
<sequence>MRHELSRHARSQSAHQLSSDIRSVIVAVITYRRPESLARLLDSLLRLETQLVVEVVVIDNDPSRSARTVATTHAIQPVYHVEPKPGIAAARNASIEAAVGRGDAIIFVDDDEEVPPGWVDKLVEAALKYDAAMVAGPVISRFPEATPKWVTRGGFFQRRVRSTGSSDGLPATNNTLVRTDLLLRHAHIRFNESYSFTGGSDSDFFSRLIATSQCRWIWCSDAEVFEHVQVDRVSARWLVRRGIRSGNVLGRLALRSTPKTIVVIKSLGYLLAGLLSLPISLTIAPGWRARTLIAFTRGIGMLGACRGKFVNEYARD</sequence>
<protein>
    <submittedName>
        <fullName evidence="6">Glycosyltransferase</fullName>
    </submittedName>
</protein>
<evidence type="ECO:0000313" key="6">
    <source>
        <dbReference type="EMBL" id="MPV37612.1"/>
    </source>
</evidence>
<keyword evidence="7" id="KW-1185">Reference proteome</keyword>
<dbReference type="CDD" id="cd00761">
    <property type="entry name" value="Glyco_tranf_GTA_type"/>
    <property type="match status" value="1"/>
</dbReference>
<comment type="similarity">
    <text evidence="2">Belongs to the glycosyltransferase 2 family.</text>
</comment>
<evidence type="ECO:0000256" key="4">
    <source>
        <dbReference type="ARBA" id="ARBA00022679"/>
    </source>
</evidence>
<dbReference type="EMBL" id="WHPC01000042">
    <property type="protein sequence ID" value="MPV37612.1"/>
    <property type="molecule type" value="Genomic_DNA"/>
</dbReference>
<evidence type="ECO:0000259" key="5">
    <source>
        <dbReference type="Pfam" id="PF00535"/>
    </source>
</evidence>
<feature type="domain" description="Glycosyltransferase 2-like" evidence="5">
    <location>
        <begin position="26"/>
        <end position="180"/>
    </location>
</feature>
<proteinExistence type="inferred from homology"/>
<dbReference type="PANTHER" id="PTHR43179:SF12">
    <property type="entry name" value="GALACTOFURANOSYLTRANSFERASE GLFT2"/>
    <property type="match status" value="1"/>
</dbReference>
<name>A0A6N7EGW7_9MICO</name>
<keyword evidence="3" id="KW-0328">Glycosyltransferase</keyword>
<dbReference type="Proteomes" id="UP000437709">
    <property type="component" value="Unassembled WGS sequence"/>
</dbReference>
<reference evidence="6 7" key="1">
    <citation type="submission" date="2019-10" db="EMBL/GenBank/DDBJ databases">
        <title>Georgenia wutianyii sp. nov. and Georgenia yuyongxinii sp. nov. isolated from plateau pika (Ochotona curzoniae) in the Qinghai-Tibet plateau of China.</title>
        <authorList>
            <person name="Tian Z."/>
        </authorList>
    </citation>
    <scope>NUCLEOTIDE SEQUENCE [LARGE SCALE GENOMIC DNA]</scope>
    <source>
        <strain evidence="6 7">JCM 19765</strain>
    </source>
</reference>
<comment type="pathway">
    <text evidence="1">Cell wall biogenesis; cell wall polysaccharide biosynthesis.</text>
</comment>
<dbReference type="SUPFAM" id="SSF53448">
    <property type="entry name" value="Nucleotide-diphospho-sugar transferases"/>
    <property type="match status" value="1"/>
</dbReference>